<protein>
    <recommendedName>
        <fullName evidence="3">RES domain-containing protein</fullName>
    </recommendedName>
</protein>
<evidence type="ECO:0000313" key="2">
    <source>
        <dbReference type="Proteomes" id="UP001501207"/>
    </source>
</evidence>
<accession>A0ABP8G5A7</accession>
<proteinExistence type="predicted"/>
<sequence length="95" mass="11507">MRGHVYLEYSFHDSGKIYKGKKYEELYPGESWRFLNRDFSVLYSSKDPTQSVLLVTPNSFFMFGLPFPDSLNWVKDCELKSAYNRKKKYFQFWDY</sequence>
<dbReference type="EMBL" id="BAABFN010000020">
    <property type="protein sequence ID" value="GAA4317769.1"/>
    <property type="molecule type" value="Genomic_DNA"/>
</dbReference>
<dbReference type="Proteomes" id="UP001501207">
    <property type="component" value="Unassembled WGS sequence"/>
</dbReference>
<organism evidence="1 2">
    <name type="scientific">Compostibacter hankyongensis</name>
    <dbReference type="NCBI Taxonomy" id="1007089"/>
    <lineage>
        <taxon>Bacteria</taxon>
        <taxon>Pseudomonadati</taxon>
        <taxon>Bacteroidota</taxon>
        <taxon>Chitinophagia</taxon>
        <taxon>Chitinophagales</taxon>
        <taxon>Chitinophagaceae</taxon>
        <taxon>Compostibacter</taxon>
    </lineage>
</organism>
<gene>
    <name evidence="1" type="ORF">GCM10023143_30040</name>
</gene>
<comment type="caution">
    <text evidence="1">The sequence shown here is derived from an EMBL/GenBank/DDBJ whole genome shotgun (WGS) entry which is preliminary data.</text>
</comment>
<keyword evidence="2" id="KW-1185">Reference proteome</keyword>
<evidence type="ECO:0000313" key="1">
    <source>
        <dbReference type="EMBL" id="GAA4317769.1"/>
    </source>
</evidence>
<reference evidence="2" key="1">
    <citation type="journal article" date="2019" name="Int. J. Syst. Evol. Microbiol.">
        <title>The Global Catalogue of Microorganisms (GCM) 10K type strain sequencing project: providing services to taxonomists for standard genome sequencing and annotation.</title>
        <authorList>
            <consortium name="The Broad Institute Genomics Platform"/>
            <consortium name="The Broad Institute Genome Sequencing Center for Infectious Disease"/>
            <person name="Wu L."/>
            <person name="Ma J."/>
        </authorList>
    </citation>
    <scope>NUCLEOTIDE SEQUENCE [LARGE SCALE GENOMIC DNA]</scope>
    <source>
        <strain evidence="2">JCM 17664</strain>
    </source>
</reference>
<name>A0ABP8G5A7_9BACT</name>
<evidence type="ECO:0008006" key="3">
    <source>
        <dbReference type="Google" id="ProtNLM"/>
    </source>
</evidence>